<dbReference type="SUPFAM" id="SSF57667">
    <property type="entry name" value="beta-beta-alpha zinc fingers"/>
    <property type="match status" value="1"/>
</dbReference>
<keyword evidence="4" id="KW-0862">Zinc</keyword>
<gene>
    <name evidence="7" type="primary">jg10700</name>
    <name evidence="7" type="ORF">PAEG_LOCUS13773</name>
</gene>
<feature type="domain" description="C2H2-type" evidence="6">
    <location>
        <begin position="350"/>
        <end position="377"/>
    </location>
</feature>
<dbReference type="AlphaFoldDB" id="A0A8S4RHR0"/>
<dbReference type="PANTHER" id="PTHR24379:SF121">
    <property type="entry name" value="C2H2-TYPE DOMAIN-CONTAINING PROTEIN"/>
    <property type="match status" value="1"/>
</dbReference>
<evidence type="ECO:0000313" key="8">
    <source>
        <dbReference type="Proteomes" id="UP000838756"/>
    </source>
</evidence>
<evidence type="ECO:0000256" key="2">
    <source>
        <dbReference type="ARBA" id="ARBA00022737"/>
    </source>
</evidence>
<accession>A0A8S4RHR0</accession>
<dbReference type="GO" id="GO:0008270">
    <property type="term" value="F:zinc ion binding"/>
    <property type="evidence" value="ECO:0007669"/>
    <property type="project" value="UniProtKB-KW"/>
</dbReference>
<dbReference type="SMART" id="SM00355">
    <property type="entry name" value="ZnF_C2H2"/>
    <property type="match status" value="3"/>
</dbReference>
<keyword evidence="2" id="KW-0677">Repeat</keyword>
<dbReference type="PANTHER" id="PTHR24379">
    <property type="entry name" value="KRAB AND ZINC FINGER DOMAIN-CONTAINING"/>
    <property type="match status" value="1"/>
</dbReference>
<dbReference type="PROSITE" id="PS50157">
    <property type="entry name" value="ZINC_FINGER_C2H2_2"/>
    <property type="match status" value="3"/>
</dbReference>
<evidence type="ECO:0000256" key="4">
    <source>
        <dbReference type="ARBA" id="ARBA00022833"/>
    </source>
</evidence>
<comment type="caution">
    <text evidence="7">The sequence shown here is derived from an EMBL/GenBank/DDBJ whole genome shotgun (WGS) entry which is preliminary data.</text>
</comment>
<evidence type="ECO:0000256" key="1">
    <source>
        <dbReference type="ARBA" id="ARBA00022723"/>
    </source>
</evidence>
<dbReference type="InterPro" id="IPR013087">
    <property type="entry name" value="Znf_C2H2_type"/>
</dbReference>
<dbReference type="EMBL" id="CAKXAJ010025202">
    <property type="protein sequence ID" value="CAH2236318.1"/>
    <property type="molecule type" value="Genomic_DNA"/>
</dbReference>
<proteinExistence type="predicted"/>
<dbReference type="PROSITE" id="PS00028">
    <property type="entry name" value="ZINC_FINGER_C2H2_1"/>
    <property type="match status" value="3"/>
</dbReference>
<evidence type="ECO:0000256" key="5">
    <source>
        <dbReference type="PROSITE-ProRule" id="PRU00042"/>
    </source>
</evidence>
<evidence type="ECO:0000313" key="7">
    <source>
        <dbReference type="EMBL" id="CAH2236318.1"/>
    </source>
</evidence>
<reference evidence="7" key="1">
    <citation type="submission" date="2022-03" db="EMBL/GenBank/DDBJ databases">
        <authorList>
            <person name="Lindestad O."/>
        </authorList>
    </citation>
    <scope>NUCLEOTIDE SEQUENCE</scope>
</reference>
<sequence length="412" mass="48480">MSKHNSAKIIVHKFEEETNFKTLYIIIGDKDKDLTDIKFSVWHDGKAEVDKKEKDKSRLVVKMVSDDNISLLNLDSCFKVVDYTDKYLDNILNKHNHVKDEINVSPRSDNLSETNSSLNMYKKYYEALNRQPNFNVTPKVCKMPQLYTKQFIFGNKTGDAIDPLECCLEKVKKNNALIMENIHMLNRTLNYTKKKEILDIMNPKPLRSYPCSACGKCFVYETGLRRHYSVRHANLDTQPRWQLVWTCNDCFQVWPKQDLAVRHAYQCCKTNNIDFVQEIKTSSLLQCEFCEKVYTCIPRLLRHSKMHTVTNNYECNACDIAFSCYKTAEQHWLSCLWLKMYYQFTLPKLLLCNGCDRKFRNYDQLYNHRVLHFNHFAVPQHPEAERLNSFLLTETQNGALRISHAKVPWIHA</sequence>
<evidence type="ECO:0000259" key="6">
    <source>
        <dbReference type="PROSITE" id="PS50157"/>
    </source>
</evidence>
<dbReference type="Proteomes" id="UP000838756">
    <property type="component" value="Unassembled WGS sequence"/>
</dbReference>
<organism evidence="7 8">
    <name type="scientific">Pararge aegeria aegeria</name>
    <dbReference type="NCBI Taxonomy" id="348720"/>
    <lineage>
        <taxon>Eukaryota</taxon>
        <taxon>Metazoa</taxon>
        <taxon>Ecdysozoa</taxon>
        <taxon>Arthropoda</taxon>
        <taxon>Hexapoda</taxon>
        <taxon>Insecta</taxon>
        <taxon>Pterygota</taxon>
        <taxon>Neoptera</taxon>
        <taxon>Endopterygota</taxon>
        <taxon>Lepidoptera</taxon>
        <taxon>Glossata</taxon>
        <taxon>Ditrysia</taxon>
        <taxon>Papilionoidea</taxon>
        <taxon>Nymphalidae</taxon>
        <taxon>Satyrinae</taxon>
        <taxon>Satyrini</taxon>
        <taxon>Parargina</taxon>
        <taxon>Pararge</taxon>
    </lineage>
</organism>
<keyword evidence="3 5" id="KW-0863">Zinc-finger</keyword>
<feature type="domain" description="C2H2-type" evidence="6">
    <location>
        <begin position="285"/>
        <end position="312"/>
    </location>
</feature>
<dbReference type="Gene3D" id="3.30.160.60">
    <property type="entry name" value="Classic Zinc Finger"/>
    <property type="match status" value="2"/>
</dbReference>
<dbReference type="InterPro" id="IPR036236">
    <property type="entry name" value="Znf_C2H2_sf"/>
</dbReference>
<keyword evidence="8" id="KW-1185">Reference proteome</keyword>
<protein>
    <submittedName>
        <fullName evidence="7">Jg10700 protein</fullName>
    </submittedName>
</protein>
<evidence type="ECO:0000256" key="3">
    <source>
        <dbReference type="ARBA" id="ARBA00022771"/>
    </source>
</evidence>
<dbReference type="OrthoDB" id="3437960at2759"/>
<name>A0A8S4RHR0_9NEOP</name>
<keyword evidence="1" id="KW-0479">Metal-binding</keyword>
<dbReference type="Pfam" id="PF00096">
    <property type="entry name" value="zf-C2H2"/>
    <property type="match status" value="2"/>
</dbReference>
<feature type="domain" description="C2H2-type" evidence="6">
    <location>
        <begin position="209"/>
        <end position="237"/>
    </location>
</feature>